<feature type="signal peptide" evidence="1">
    <location>
        <begin position="1"/>
        <end position="20"/>
    </location>
</feature>
<evidence type="ECO:0000313" key="2">
    <source>
        <dbReference type="EMBL" id="QIJ05584.1"/>
    </source>
</evidence>
<name>A0A6G7LV20_9GAMM</name>
<dbReference type="RefSeq" id="WP_165565468.1">
    <property type="nucleotide sequence ID" value="NZ_CP045857.1"/>
</dbReference>
<gene>
    <name evidence="2" type="ORF">GII14_16505</name>
</gene>
<dbReference type="Proteomes" id="UP000502117">
    <property type="component" value="Chromosome"/>
</dbReference>
<reference evidence="2 3" key="1">
    <citation type="submission" date="2019-11" db="EMBL/GenBank/DDBJ databases">
        <title>Complete Genome Sequence of Shewanella chilikensis Strain DC57, Isolated from Corroded Seal Rings at a floating production facility in Australia.</title>
        <authorList>
            <person name="Salgar-Chaparro S.J."/>
            <person name="Castillo-Villamizar G.A."/>
            <person name="Poehlein A."/>
            <person name="Daniel R."/>
            <person name="Machuca L."/>
        </authorList>
    </citation>
    <scope>NUCLEOTIDE SEQUENCE [LARGE SCALE GENOMIC DNA]</scope>
    <source>
        <strain evidence="2 3">DC57</strain>
    </source>
</reference>
<feature type="chain" id="PRO_5026220721" evidence="1">
    <location>
        <begin position="21"/>
        <end position="138"/>
    </location>
</feature>
<evidence type="ECO:0000313" key="3">
    <source>
        <dbReference type="Proteomes" id="UP000502117"/>
    </source>
</evidence>
<protein>
    <submittedName>
        <fullName evidence="2">Uncharacterized protein</fullName>
    </submittedName>
</protein>
<dbReference type="EMBL" id="CP045857">
    <property type="protein sequence ID" value="QIJ05584.1"/>
    <property type="molecule type" value="Genomic_DNA"/>
</dbReference>
<dbReference type="KEGG" id="schk:GII14_16505"/>
<proteinExistence type="predicted"/>
<organism evidence="2 3">
    <name type="scientific">Shewanella chilikensis</name>
    <dbReference type="NCBI Taxonomy" id="558541"/>
    <lineage>
        <taxon>Bacteria</taxon>
        <taxon>Pseudomonadati</taxon>
        <taxon>Pseudomonadota</taxon>
        <taxon>Gammaproteobacteria</taxon>
        <taxon>Alteromonadales</taxon>
        <taxon>Shewanellaceae</taxon>
        <taxon>Shewanella</taxon>
    </lineage>
</organism>
<keyword evidence="1" id="KW-0732">Signal</keyword>
<accession>A0A6G7LV20</accession>
<dbReference type="AlphaFoldDB" id="A0A6G7LV20"/>
<evidence type="ECO:0000256" key="1">
    <source>
        <dbReference type="SAM" id="SignalP"/>
    </source>
</evidence>
<sequence length="138" mass="16000">MKRILLPLLLNLLWLNPASAETEYQLQRWQNPVPTGGYVQDIPAMLQRAVTRDNWELETAADGTWLARLNNYKGYTVEVEVARQAQELQLSLISSRCDCKMDQAKIDSWLIRLRRNIALEVTKAARDESLRQKLKAKY</sequence>